<feature type="region of interest" description="Disordered" evidence="1">
    <location>
        <begin position="1"/>
        <end position="41"/>
    </location>
</feature>
<name>A0AAV4QR23_CAEEX</name>
<reference evidence="2 3" key="1">
    <citation type="submission" date="2021-06" db="EMBL/GenBank/DDBJ databases">
        <title>Caerostris extrusa draft genome.</title>
        <authorList>
            <person name="Kono N."/>
            <person name="Arakawa K."/>
        </authorList>
    </citation>
    <scope>NUCLEOTIDE SEQUENCE [LARGE SCALE GENOMIC DNA]</scope>
</reference>
<dbReference type="AlphaFoldDB" id="A0AAV4QR23"/>
<organism evidence="2 3">
    <name type="scientific">Caerostris extrusa</name>
    <name type="common">Bark spider</name>
    <name type="synonym">Caerostris bankana</name>
    <dbReference type="NCBI Taxonomy" id="172846"/>
    <lineage>
        <taxon>Eukaryota</taxon>
        <taxon>Metazoa</taxon>
        <taxon>Ecdysozoa</taxon>
        <taxon>Arthropoda</taxon>
        <taxon>Chelicerata</taxon>
        <taxon>Arachnida</taxon>
        <taxon>Araneae</taxon>
        <taxon>Araneomorphae</taxon>
        <taxon>Entelegynae</taxon>
        <taxon>Araneoidea</taxon>
        <taxon>Araneidae</taxon>
        <taxon>Caerostris</taxon>
    </lineage>
</organism>
<keyword evidence="3" id="KW-1185">Reference proteome</keyword>
<dbReference type="EMBL" id="BPLR01006558">
    <property type="protein sequence ID" value="GIY10734.1"/>
    <property type="molecule type" value="Genomic_DNA"/>
</dbReference>
<sequence>MTLKTQSEPEKKKKKPKNVFSPVQLNQAKTKKTSPHTSSYGNITASEWLADQLFVGEQNNNKRKKHNLLLLFSFLKGGTDPDVTQVSLPAKDWRVWHSGR</sequence>
<comment type="caution">
    <text evidence="2">The sequence shown here is derived from an EMBL/GenBank/DDBJ whole genome shotgun (WGS) entry which is preliminary data.</text>
</comment>
<dbReference type="Proteomes" id="UP001054945">
    <property type="component" value="Unassembled WGS sequence"/>
</dbReference>
<evidence type="ECO:0000313" key="3">
    <source>
        <dbReference type="Proteomes" id="UP001054945"/>
    </source>
</evidence>
<accession>A0AAV4QR23</accession>
<gene>
    <name evidence="2" type="ORF">CEXT_640261</name>
</gene>
<evidence type="ECO:0000256" key="1">
    <source>
        <dbReference type="SAM" id="MobiDB-lite"/>
    </source>
</evidence>
<protein>
    <submittedName>
        <fullName evidence="2">Uncharacterized protein</fullName>
    </submittedName>
</protein>
<proteinExistence type="predicted"/>
<evidence type="ECO:0000313" key="2">
    <source>
        <dbReference type="EMBL" id="GIY10734.1"/>
    </source>
</evidence>